<dbReference type="Proteomes" id="UP000646749">
    <property type="component" value="Unassembled WGS sequence"/>
</dbReference>
<reference evidence="2 3" key="1">
    <citation type="submission" date="2021-01" db="EMBL/GenBank/DDBJ databases">
        <title>Whole genome shotgun sequence of Plantactinospora endophytica NBRC 110450.</title>
        <authorList>
            <person name="Komaki H."/>
            <person name="Tamura T."/>
        </authorList>
    </citation>
    <scope>NUCLEOTIDE SEQUENCE [LARGE SCALE GENOMIC DNA]</scope>
    <source>
        <strain evidence="2 3">NBRC 110450</strain>
    </source>
</reference>
<protein>
    <recommendedName>
        <fullName evidence="1">Pyrrolo-quinoline quinone repeat domain-containing protein</fullName>
    </recommendedName>
</protein>
<comment type="caution">
    <text evidence="2">The sequence shown here is derived from an EMBL/GenBank/DDBJ whole genome shotgun (WGS) entry which is preliminary data.</text>
</comment>
<dbReference type="InterPro" id="IPR002372">
    <property type="entry name" value="PQQ_rpt_dom"/>
</dbReference>
<dbReference type="InterPro" id="IPR015943">
    <property type="entry name" value="WD40/YVTN_repeat-like_dom_sf"/>
</dbReference>
<sequence>MPTIELGELTAAFRPEPSGPPPATGPRPAARSGWLGIVLVALLGTVAAGHPFPRPWPEVTLPTRFGATVYADRNLLFVAGPERSDRGGVMLAGYRLPAVEPRWRVALPAGDLGTVQPVGDHLLLATYTDLSLPRFARLTVLDVSTGVVAWEREASLMAVSSAGLLLLWTEAPAVWADPRRPSPPDQQPGRLVAVDPATGAERWSLPVPAGALPSFDRPIRDPTGAGRVSTLVLALPGGRVEVHDLDTGALVHAGHLAEPGDGPRARVRGEAVGGLFLRYGESTVTAYGLPRLDRRWSAPLDLVVENGPFPCGVDLCSFRPQRGVRVWDPRTGATRWADDQWSTLSSLGDALIGWATGAGDADTMSVLDPATGRVLADLGAWNVFEAYGQRFVGVRYGADRRAWVVEFDPATWQHRLLTVLPGISGGCGLTATALYCRRLDASTGVWRLPG</sequence>
<dbReference type="Pfam" id="PF13360">
    <property type="entry name" value="PQQ_2"/>
    <property type="match status" value="1"/>
</dbReference>
<feature type="domain" description="Pyrrolo-quinoline quinone repeat" evidence="1">
    <location>
        <begin position="66"/>
        <end position="229"/>
    </location>
</feature>
<evidence type="ECO:0000313" key="3">
    <source>
        <dbReference type="Proteomes" id="UP000646749"/>
    </source>
</evidence>
<keyword evidence="3" id="KW-1185">Reference proteome</keyword>
<dbReference type="EMBL" id="BONW01000005">
    <property type="protein sequence ID" value="GIG86816.1"/>
    <property type="molecule type" value="Genomic_DNA"/>
</dbReference>
<name>A0ABQ4DWJ8_9ACTN</name>
<dbReference type="RefSeq" id="WP_203865392.1">
    <property type="nucleotide sequence ID" value="NZ_BONW01000005.1"/>
</dbReference>
<dbReference type="InterPro" id="IPR011047">
    <property type="entry name" value="Quinoprotein_ADH-like_sf"/>
</dbReference>
<organism evidence="2 3">
    <name type="scientific">Plantactinospora endophytica</name>
    <dbReference type="NCBI Taxonomy" id="673535"/>
    <lineage>
        <taxon>Bacteria</taxon>
        <taxon>Bacillati</taxon>
        <taxon>Actinomycetota</taxon>
        <taxon>Actinomycetes</taxon>
        <taxon>Micromonosporales</taxon>
        <taxon>Micromonosporaceae</taxon>
        <taxon>Plantactinospora</taxon>
    </lineage>
</organism>
<evidence type="ECO:0000259" key="1">
    <source>
        <dbReference type="Pfam" id="PF13360"/>
    </source>
</evidence>
<dbReference type="SUPFAM" id="SSF50998">
    <property type="entry name" value="Quinoprotein alcohol dehydrogenase-like"/>
    <property type="match status" value="1"/>
</dbReference>
<dbReference type="Gene3D" id="2.130.10.10">
    <property type="entry name" value="YVTN repeat-like/Quinoprotein amine dehydrogenase"/>
    <property type="match status" value="1"/>
</dbReference>
<evidence type="ECO:0000313" key="2">
    <source>
        <dbReference type="EMBL" id="GIG86816.1"/>
    </source>
</evidence>
<proteinExistence type="predicted"/>
<accession>A0ABQ4DWJ8</accession>
<gene>
    <name evidence="2" type="ORF">Pen02_17520</name>
</gene>